<proteinExistence type="predicted"/>
<sequence>MRQIKTVLALGFLTLTSAAFAASSNTTITATATKPAVALGALSAIDSSDGTTAITALSFGSGALTRGTETDASKTLKFKLASYDNAATSQSYTLAFSMPSVTGYTFKYKLDGSGTSAAVADLNGTLPAGNSASATYVKSAAAVGAVGDATTVLFTVTADGSASTNLTGNITVTLTAN</sequence>
<feature type="signal peptide" evidence="1">
    <location>
        <begin position="1"/>
        <end position="21"/>
    </location>
</feature>
<dbReference type="Proteomes" id="UP000321306">
    <property type="component" value="Unassembled WGS sequence"/>
</dbReference>
<reference evidence="2 3" key="1">
    <citation type="submission" date="2019-07" db="EMBL/GenBank/DDBJ databases">
        <title>Whole genome shotgun sequence of Deinococcus cellulosilyticus NBRC 106333.</title>
        <authorList>
            <person name="Hosoyama A."/>
            <person name="Uohara A."/>
            <person name="Ohji S."/>
            <person name="Ichikawa N."/>
        </authorList>
    </citation>
    <scope>NUCLEOTIDE SEQUENCE [LARGE SCALE GENOMIC DNA]</scope>
    <source>
        <strain evidence="2 3">NBRC 106333</strain>
    </source>
</reference>
<protein>
    <submittedName>
        <fullName evidence="2">Uncharacterized protein</fullName>
    </submittedName>
</protein>
<keyword evidence="3" id="KW-1185">Reference proteome</keyword>
<evidence type="ECO:0000313" key="3">
    <source>
        <dbReference type="Proteomes" id="UP000321306"/>
    </source>
</evidence>
<dbReference type="AlphaFoldDB" id="A0A511MX85"/>
<gene>
    <name evidence="2" type="ORF">DC3_03910</name>
</gene>
<dbReference type="RefSeq" id="WP_146881887.1">
    <property type="nucleotide sequence ID" value="NZ_BJXB01000001.1"/>
</dbReference>
<organism evidence="2 3">
    <name type="scientific">Deinococcus cellulosilyticus (strain DSM 18568 / NBRC 106333 / KACC 11606 / 5516J-15)</name>
    <dbReference type="NCBI Taxonomy" id="1223518"/>
    <lineage>
        <taxon>Bacteria</taxon>
        <taxon>Thermotogati</taxon>
        <taxon>Deinococcota</taxon>
        <taxon>Deinococci</taxon>
        <taxon>Deinococcales</taxon>
        <taxon>Deinococcaceae</taxon>
        <taxon>Deinococcus</taxon>
    </lineage>
</organism>
<evidence type="ECO:0000256" key="1">
    <source>
        <dbReference type="SAM" id="SignalP"/>
    </source>
</evidence>
<dbReference type="EMBL" id="BJXB01000001">
    <property type="protein sequence ID" value="GEM44756.1"/>
    <property type="molecule type" value="Genomic_DNA"/>
</dbReference>
<comment type="caution">
    <text evidence="2">The sequence shown here is derived from an EMBL/GenBank/DDBJ whole genome shotgun (WGS) entry which is preliminary data.</text>
</comment>
<feature type="chain" id="PRO_5021753447" evidence="1">
    <location>
        <begin position="22"/>
        <end position="177"/>
    </location>
</feature>
<keyword evidence="1" id="KW-0732">Signal</keyword>
<name>A0A511MX85_DEIC1</name>
<evidence type="ECO:0000313" key="2">
    <source>
        <dbReference type="EMBL" id="GEM44756.1"/>
    </source>
</evidence>
<accession>A0A511MX85</accession>